<dbReference type="PROSITE" id="PS50110">
    <property type="entry name" value="RESPONSE_REGULATORY"/>
    <property type="match status" value="1"/>
</dbReference>
<dbReference type="CDD" id="cd17546">
    <property type="entry name" value="REC_hyHK_CKI1_RcsC-like"/>
    <property type="match status" value="1"/>
</dbReference>
<name>C4Z6Q3_LACE2</name>
<geneLocation type="plasmid" evidence="7">
    <name>pEubeli2</name>
</geneLocation>
<dbReference type="HOGENOM" id="CLU_000445_69_12_9"/>
<protein>
    <recommendedName>
        <fullName evidence="1">Stage 0 sporulation protein A homolog</fullName>
    </recommendedName>
</protein>
<organism evidence="6 7">
    <name type="scientific">Lachnospira eligens (strain ATCC 27750 / DSM 3376 / VPI C15-48 / C15-B4)</name>
    <name type="common">Eubacterium eligens</name>
    <dbReference type="NCBI Taxonomy" id="515620"/>
    <lineage>
        <taxon>Bacteria</taxon>
        <taxon>Bacillati</taxon>
        <taxon>Bacillota</taxon>
        <taxon>Clostridia</taxon>
        <taxon>Lachnospirales</taxon>
        <taxon>Lachnospiraceae</taxon>
        <taxon>Lachnospira</taxon>
    </lineage>
</organism>
<evidence type="ECO:0000259" key="5">
    <source>
        <dbReference type="PROSITE" id="PS50110"/>
    </source>
</evidence>
<proteinExistence type="predicted"/>
<keyword evidence="2 4" id="KW-0597">Phosphoprotein</keyword>
<dbReference type="InterPro" id="IPR001789">
    <property type="entry name" value="Sig_transdc_resp-reg_receiver"/>
</dbReference>
<dbReference type="AlphaFoldDB" id="C4Z6Q3"/>
<gene>
    <name evidence="6" type="ordered locus">EUBELI_20500</name>
</gene>
<feature type="modified residue" description="4-aspartylphosphate" evidence="4">
    <location>
        <position position="65"/>
    </location>
</feature>
<dbReference type="InterPro" id="IPR011006">
    <property type="entry name" value="CheY-like_superfamily"/>
</dbReference>
<dbReference type="eggNOG" id="COG0784">
    <property type="taxonomic scope" value="Bacteria"/>
</dbReference>
<reference evidence="6 7" key="1">
    <citation type="journal article" date="2009" name="Proc. Natl. Acad. Sci. U.S.A.">
        <title>Characterizing a model human gut microbiota composed of members of its two dominant bacterial phyla.</title>
        <authorList>
            <person name="Mahowald M.A."/>
            <person name="Rey F.E."/>
            <person name="Seedorf H."/>
            <person name="Turnbaugh P.J."/>
            <person name="Fulton R.S."/>
            <person name="Wollam A."/>
            <person name="Shah N."/>
            <person name="Wang C."/>
            <person name="Magrini V."/>
            <person name="Wilson R.K."/>
            <person name="Cantarel B.L."/>
            <person name="Coutinho P.M."/>
            <person name="Henrissat B."/>
            <person name="Crock L.W."/>
            <person name="Russell A."/>
            <person name="Verberkmoes N.C."/>
            <person name="Hettich R.L."/>
            <person name="Gordon J.I."/>
        </authorList>
    </citation>
    <scope>NUCLEOTIDE SEQUENCE [LARGE SCALE GENOMIC DNA]</scope>
    <source>
        <strain evidence="7">ATCC 27750 / DSM 3376 / VPI C15-48 / C15-B4</strain>
        <plasmid evidence="6">unnamed</plasmid>
    </source>
</reference>
<dbReference type="PANTHER" id="PTHR45339">
    <property type="entry name" value="HYBRID SIGNAL TRANSDUCTION HISTIDINE KINASE J"/>
    <property type="match status" value="1"/>
</dbReference>
<evidence type="ECO:0000256" key="1">
    <source>
        <dbReference type="ARBA" id="ARBA00018672"/>
    </source>
</evidence>
<dbReference type="EMBL" id="CP001106">
    <property type="protein sequence ID" value="ACR73645.1"/>
    <property type="molecule type" value="Genomic_DNA"/>
</dbReference>
<evidence type="ECO:0000313" key="6">
    <source>
        <dbReference type="EMBL" id="ACR73645.1"/>
    </source>
</evidence>
<dbReference type="SMART" id="SM00448">
    <property type="entry name" value="REC"/>
    <property type="match status" value="1"/>
</dbReference>
<accession>C4Z6Q3</accession>
<dbReference type="Gene3D" id="3.40.50.2300">
    <property type="match status" value="1"/>
</dbReference>
<keyword evidence="6" id="KW-0614">Plasmid</keyword>
<evidence type="ECO:0000256" key="3">
    <source>
        <dbReference type="ARBA" id="ARBA00024867"/>
    </source>
</evidence>
<comment type="function">
    <text evidence="3">May play the central regulatory role in sporulation. It may be an element of the effector pathway responsible for the activation of sporulation genes in response to nutritional stress. Spo0A may act in concert with spo0H (a sigma factor) to control the expression of some genes that are critical to the sporulation process.</text>
</comment>
<evidence type="ECO:0000313" key="7">
    <source>
        <dbReference type="Proteomes" id="UP000001476"/>
    </source>
</evidence>
<dbReference type="SUPFAM" id="SSF52172">
    <property type="entry name" value="CheY-like"/>
    <property type="match status" value="1"/>
</dbReference>
<dbReference type="Pfam" id="PF00072">
    <property type="entry name" value="Response_reg"/>
    <property type="match status" value="1"/>
</dbReference>
<dbReference type="KEGG" id="eel:EUBELI_20500"/>
<evidence type="ECO:0000256" key="4">
    <source>
        <dbReference type="PROSITE-ProRule" id="PRU00169"/>
    </source>
</evidence>
<keyword evidence="7" id="KW-1185">Reference proteome</keyword>
<dbReference type="PANTHER" id="PTHR45339:SF3">
    <property type="entry name" value="HISTIDINE KINASE"/>
    <property type="match status" value="1"/>
</dbReference>
<dbReference type="GO" id="GO:0000160">
    <property type="term" value="P:phosphorelay signal transduction system"/>
    <property type="evidence" value="ECO:0007669"/>
    <property type="project" value="InterPro"/>
</dbReference>
<sequence>MTVESRGKIMNKCVLVVDDNDFNRELVRDILEDEDIVVYEAADGKSAVDFMESQDGTNVNAILMDLRMPVMDGMEATRVIRQGSRGSVPIIAMTANSFETDKDYVHANGMNGFIAKPIDVATLAEQIGEMAGW</sequence>
<dbReference type="Proteomes" id="UP000001476">
    <property type="component" value="Plasmid pEubeli2"/>
</dbReference>
<evidence type="ECO:0000256" key="2">
    <source>
        <dbReference type="ARBA" id="ARBA00022553"/>
    </source>
</evidence>
<feature type="domain" description="Response regulatory" evidence="5">
    <location>
        <begin position="13"/>
        <end position="131"/>
    </location>
</feature>